<keyword evidence="10 12" id="KW-0739">Sodium transport</keyword>
<evidence type="ECO:0000256" key="12">
    <source>
        <dbReference type="RuleBase" id="RU000679"/>
    </source>
</evidence>
<keyword evidence="11 12" id="KW-0407">Ion channel</keyword>
<feature type="transmembrane region" description="Helical" evidence="13">
    <location>
        <begin position="61"/>
        <end position="82"/>
    </location>
</feature>
<dbReference type="InterPro" id="IPR020903">
    <property type="entry name" value="ENaC_CS"/>
</dbReference>
<keyword evidence="8 12" id="KW-0406">Ion transport</keyword>
<dbReference type="PANTHER" id="PTHR11690:SF288">
    <property type="entry name" value="AMILORIDE-SENSITIVE NA+ CHANNEL-RELATED"/>
    <property type="match status" value="1"/>
</dbReference>
<keyword evidence="4 12" id="KW-0894">Sodium channel</keyword>
<name>B4LQV0_DROVI</name>
<keyword evidence="3 12" id="KW-0813">Transport</keyword>
<dbReference type="FunCoup" id="B4LQV0">
    <property type="interactions" value="38"/>
</dbReference>
<evidence type="ECO:0000256" key="10">
    <source>
        <dbReference type="ARBA" id="ARBA00023201"/>
    </source>
</evidence>
<dbReference type="EMBL" id="CH940649">
    <property type="protein sequence ID" value="EDW63484.2"/>
    <property type="molecule type" value="Genomic_DNA"/>
</dbReference>
<evidence type="ECO:0000256" key="5">
    <source>
        <dbReference type="ARBA" id="ARBA00022692"/>
    </source>
</evidence>
<dbReference type="AlphaFoldDB" id="B4LQV0"/>
<organism evidence="14 15">
    <name type="scientific">Drosophila virilis</name>
    <name type="common">Fruit fly</name>
    <dbReference type="NCBI Taxonomy" id="7244"/>
    <lineage>
        <taxon>Eukaryota</taxon>
        <taxon>Metazoa</taxon>
        <taxon>Ecdysozoa</taxon>
        <taxon>Arthropoda</taxon>
        <taxon>Hexapoda</taxon>
        <taxon>Insecta</taxon>
        <taxon>Pterygota</taxon>
        <taxon>Neoptera</taxon>
        <taxon>Endopterygota</taxon>
        <taxon>Diptera</taxon>
        <taxon>Brachycera</taxon>
        <taxon>Muscomorpha</taxon>
        <taxon>Ephydroidea</taxon>
        <taxon>Drosophilidae</taxon>
        <taxon>Drosophila</taxon>
    </lineage>
</organism>
<dbReference type="InterPro" id="IPR001873">
    <property type="entry name" value="ENaC"/>
</dbReference>
<evidence type="ECO:0000256" key="13">
    <source>
        <dbReference type="SAM" id="Phobius"/>
    </source>
</evidence>
<dbReference type="eggNOG" id="KOG4294">
    <property type="taxonomic scope" value="Eukaryota"/>
</dbReference>
<keyword evidence="9 13" id="KW-0472">Membrane</keyword>
<dbReference type="InParanoid" id="B4LQV0"/>
<dbReference type="PANTHER" id="PTHR11690">
    <property type="entry name" value="AMILORIDE-SENSITIVE SODIUM CHANNEL-RELATED"/>
    <property type="match status" value="1"/>
</dbReference>
<evidence type="ECO:0000256" key="7">
    <source>
        <dbReference type="ARBA" id="ARBA00023053"/>
    </source>
</evidence>
<comment type="subcellular location">
    <subcellularLocation>
        <location evidence="1">Membrane</location>
        <topology evidence="1">Multi-pass membrane protein</topology>
    </subcellularLocation>
</comment>
<evidence type="ECO:0000256" key="11">
    <source>
        <dbReference type="ARBA" id="ARBA00023303"/>
    </source>
</evidence>
<keyword evidence="5 12" id="KW-0812">Transmembrane</keyword>
<dbReference type="Proteomes" id="UP000008792">
    <property type="component" value="Unassembled WGS sequence"/>
</dbReference>
<evidence type="ECO:0000256" key="4">
    <source>
        <dbReference type="ARBA" id="ARBA00022461"/>
    </source>
</evidence>
<dbReference type="GO" id="GO:0005886">
    <property type="term" value="C:plasma membrane"/>
    <property type="evidence" value="ECO:0007669"/>
    <property type="project" value="TreeGrafter"/>
</dbReference>
<proteinExistence type="inferred from homology"/>
<dbReference type="Gene3D" id="2.60.470.10">
    <property type="entry name" value="Acid-sensing ion channels like domains"/>
    <property type="match status" value="1"/>
</dbReference>
<keyword evidence="15" id="KW-1185">Reference proteome</keyword>
<evidence type="ECO:0000313" key="14">
    <source>
        <dbReference type="EMBL" id="EDW63484.2"/>
    </source>
</evidence>
<evidence type="ECO:0000256" key="8">
    <source>
        <dbReference type="ARBA" id="ARBA00023065"/>
    </source>
</evidence>
<accession>B4LQV0</accession>
<keyword evidence="7" id="KW-0915">Sodium</keyword>
<evidence type="ECO:0008006" key="16">
    <source>
        <dbReference type="Google" id="ProtNLM"/>
    </source>
</evidence>
<evidence type="ECO:0000256" key="9">
    <source>
        <dbReference type="ARBA" id="ARBA00023136"/>
    </source>
</evidence>
<reference evidence="14 15" key="1">
    <citation type="journal article" date="2007" name="Nature">
        <title>Evolution of genes and genomes on the Drosophila phylogeny.</title>
        <authorList>
            <consortium name="Drosophila 12 Genomes Consortium"/>
            <person name="Clark A.G."/>
            <person name="Eisen M.B."/>
            <person name="Smith D.R."/>
            <person name="Bergman C.M."/>
            <person name="Oliver B."/>
            <person name="Markow T.A."/>
            <person name="Kaufman T.C."/>
            <person name="Kellis M."/>
            <person name="Gelbart W."/>
            <person name="Iyer V.N."/>
            <person name="Pollard D.A."/>
            <person name="Sackton T.B."/>
            <person name="Larracuente A.M."/>
            <person name="Singh N.D."/>
            <person name="Abad J.P."/>
            <person name="Abt D.N."/>
            <person name="Adryan B."/>
            <person name="Aguade M."/>
            <person name="Akashi H."/>
            <person name="Anderson W.W."/>
            <person name="Aquadro C.F."/>
            <person name="Ardell D.H."/>
            <person name="Arguello R."/>
            <person name="Artieri C.G."/>
            <person name="Barbash D.A."/>
            <person name="Barker D."/>
            <person name="Barsanti P."/>
            <person name="Batterham P."/>
            <person name="Batzoglou S."/>
            <person name="Begun D."/>
            <person name="Bhutkar A."/>
            <person name="Blanco E."/>
            <person name="Bosak S.A."/>
            <person name="Bradley R.K."/>
            <person name="Brand A.D."/>
            <person name="Brent M.R."/>
            <person name="Brooks A.N."/>
            <person name="Brown R.H."/>
            <person name="Butlin R.K."/>
            <person name="Caggese C."/>
            <person name="Calvi B.R."/>
            <person name="Bernardo de Carvalho A."/>
            <person name="Caspi A."/>
            <person name="Castrezana S."/>
            <person name="Celniker S.E."/>
            <person name="Chang J.L."/>
            <person name="Chapple C."/>
            <person name="Chatterji S."/>
            <person name="Chinwalla A."/>
            <person name="Civetta A."/>
            <person name="Clifton S.W."/>
            <person name="Comeron J.M."/>
            <person name="Costello J.C."/>
            <person name="Coyne J.A."/>
            <person name="Daub J."/>
            <person name="David R.G."/>
            <person name="Delcher A.L."/>
            <person name="Delehaunty K."/>
            <person name="Do C.B."/>
            <person name="Ebling H."/>
            <person name="Edwards K."/>
            <person name="Eickbush T."/>
            <person name="Evans J.D."/>
            <person name="Filipski A."/>
            <person name="Findeiss S."/>
            <person name="Freyhult E."/>
            <person name="Fulton L."/>
            <person name="Fulton R."/>
            <person name="Garcia A.C."/>
            <person name="Gardiner A."/>
            <person name="Garfield D.A."/>
            <person name="Garvin B.E."/>
            <person name="Gibson G."/>
            <person name="Gilbert D."/>
            <person name="Gnerre S."/>
            <person name="Godfrey J."/>
            <person name="Good R."/>
            <person name="Gotea V."/>
            <person name="Gravely B."/>
            <person name="Greenberg A.J."/>
            <person name="Griffiths-Jones S."/>
            <person name="Gross S."/>
            <person name="Guigo R."/>
            <person name="Gustafson E.A."/>
            <person name="Haerty W."/>
            <person name="Hahn M.W."/>
            <person name="Halligan D.L."/>
            <person name="Halpern A.L."/>
            <person name="Halter G.M."/>
            <person name="Han M.V."/>
            <person name="Heger A."/>
            <person name="Hillier L."/>
            <person name="Hinrichs A.S."/>
            <person name="Holmes I."/>
            <person name="Hoskins R.A."/>
            <person name="Hubisz M.J."/>
            <person name="Hultmark D."/>
            <person name="Huntley M.A."/>
            <person name="Jaffe D.B."/>
            <person name="Jagadeeshan S."/>
            <person name="Jeck W.R."/>
            <person name="Johnson J."/>
            <person name="Jones C.D."/>
            <person name="Jordan W.C."/>
            <person name="Karpen G.H."/>
            <person name="Kataoka E."/>
            <person name="Keightley P.D."/>
            <person name="Kheradpour P."/>
            <person name="Kirkness E.F."/>
            <person name="Koerich L.B."/>
            <person name="Kristiansen K."/>
            <person name="Kudrna D."/>
            <person name="Kulathinal R.J."/>
            <person name="Kumar S."/>
            <person name="Kwok R."/>
            <person name="Lander E."/>
            <person name="Langley C.H."/>
            <person name="Lapoint R."/>
            <person name="Lazzaro B.P."/>
            <person name="Lee S.J."/>
            <person name="Levesque L."/>
            <person name="Li R."/>
            <person name="Lin C.F."/>
            <person name="Lin M.F."/>
            <person name="Lindblad-Toh K."/>
            <person name="Llopart A."/>
            <person name="Long M."/>
            <person name="Low L."/>
            <person name="Lozovsky E."/>
            <person name="Lu J."/>
            <person name="Luo M."/>
            <person name="Machado C.A."/>
            <person name="Makalowski W."/>
            <person name="Marzo M."/>
            <person name="Matsuda M."/>
            <person name="Matzkin L."/>
            <person name="McAllister B."/>
            <person name="McBride C.S."/>
            <person name="McKernan B."/>
            <person name="McKernan K."/>
            <person name="Mendez-Lago M."/>
            <person name="Minx P."/>
            <person name="Mollenhauer M.U."/>
            <person name="Montooth K."/>
            <person name="Mount S.M."/>
            <person name="Mu X."/>
            <person name="Myers E."/>
            <person name="Negre B."/>
            <person name="Newfeld S."/>
            <person name="Nielsen R."/>
            <person name="Noor M.A."/>
            <person name="O'Grady P."/>
            <person name="Pachter L."/>
            <person name="Papaceit M."/>
            <person name="Parisi M.J."/>
            <person name="Parisi M."/>
            <person name="Parts L."/>
            <person name="Pedersen J.S."/>
            <person name="Pesole G."/>
            <person name="Phillippy A.M."/>
            <person name="Ponting C.P."/>
            <person name="Pop M."/>
            <person name="Porcelli D."/>
            <person name="Powell J.R."/>
            <person name="Prohaska S."/>
            <person name="Pruitt K."/>
            <person name="Puig M."/>
            <person name="Quesneville H."/>
            <person name="Ram K.R."/>
            <person name="Rand D."/>
            <person name="Rasmussen M.D."/>
            <person name="Reed L.K."/>
            <person name="Reenan R."/>
            <person name="Reily A."/>
            <person name="Remington K.A."/>
            <person name="Rieger T.T."/>
            <person name="Ritchie M.G."/>
            <person name="Robin C."/>
            <person name="Rogers Y.H."/>
            <person name="Rohde C."/>
            <person name="Rozas J."/>
            <person name="Rubenfield M.J."/>
            <person name="Ruiz A."/>
            <person name="Russo S."/>
            <person name="Salzberg S.L."/>
            <person name="Sanchez-Gracia A."/>
            <person name="Saranga D.J."/>
            <person name="Sato H."/>
            <person name="Schaeffer S.W."/>
            <person name="Schatz M.C."/>
            <person name="Schlenke T."/>
            <person name="Schwartz R."/>
            <person name="Segarra C."/>
            <person name="Singh R.S."/>
            <person name="Sirot L."/>
            <person name="Sirota M."/>
            <person name="Sisneros N.B."/>
            <person name="Smith C.D."/>
            <person name="Smith T.F."/>
            <person name="Spieth J."/>
            <person name="Stage D.E."/>
            <person name="Stark A."/>
            <person name="Stephan W."/>
            <person name="Strausberg R.L."/>
            <person name="Strempel S."/>
            <person name="Sturgill D."/>
            <person name="Sutton G."/>
            <person name="Sutton G.G."/>
            <person name="Tao W."/>
            <person name="Teichmann S."/>
            <person name="Tobari Y.N."/>
            <person name="Tomimura Y."/>
            <person name="Tsolas J.M."/>
            <person name="Valente V.L."/>
            <person name="Venter E."/>
            <person name="Venter J.C."/>
            <person name="Vicario S."/>
            <person name="Vieira F.G."/>
            <person name="Vilella A.J."/>
            <person name="Villasante A."/>
            <person name="Walenz B."/>
            <person name="Wang J."/>
            <person name="Wasserman M."/>
            <person name="Watts T."/>
            <person name="Wilson D."/>
            <person name="Wilson R.K."/>
            <person name="Wing R.A."/>
            <person name="Wolfner M.F."/>
            <person name="Wong A."/>
            <person name="Wong G.K."/>
            <person name="Wu C.I."/>
            <person name="Wu G."/>
            <person name="Yamamoto D."/>
            <person name="Yang H.P."/>
            <person name="Yang S.P."/>
            <person name="Yorke J.A."/>
            <person name="Yoshida K."/>
            <person name="Zdobnov E."/>
            <person name="Zhang P."/>
            <person name="Zhang Y."/>
            <person name="Zimin A.V."/>
            <person name="Baldwin J."/>
            <person name="Abdouelleil A."/>
            <person name="Abdulkadir J."/>
            <person name="Abebe A."/>
            <person name="Abera B."/>
            <person name="Abreu J."/>
            <person name="Acer S.C."/>
            <person name="Aftuck L."/>
            <person name="Alexander A."/>
            <person name="An P."/>
            <person name="Anderson E."/>
            <person name="Anderson S."/>
            <person name="Arachi H."/>
            <person name="Azer M."/>
            <person name="Bachantsang P."/>
            <person name="Barry A."/>
            <person name="Bayul T."/>
            <person name="Berlin A."/>
            <person name="Bessette D."/>
            <person name="Bloom T."/>
            <person name="Blye J."/>
            <person name="Boguslavskiy L."/>
            <person name="Bonnet C."/>
            <person name="Boukhgalter B."/>
            <person name="Bourzgui I."/>
            <person name="Brown A."/>
            <person name="Cahill P."/>
            <person name="Channer S."/>
            <person name="Cheshatsang Y."/>
            <person name="Chuda L."/>
            <person name="Citroen M."/>
            <person name="Collymore A."/>
            <person name="Cooke P."/>
            <person name="Costello M."/>
            <person name="D'Aco K."/>
            <person name="Daza R."/>
            <person name="De Haan G."/>
            <person name="DeGray S."/>
            <person name="DeMaso C."/>
            <person name="Dhargay N."/>
            <person name="Dooley K."/>
            <person name="Dooley E."/>
            <person name="Doricent M."/>
            <person name="Dorje P."/>
            <person name="Dorjee K."/>
            <person name="Dupes A."/>
            <person name="Elong R."/>
            <person name="Falk J."/>
            <person name="Farina A."/>
            <person name="Faro S."/>
            <person name="Ferguson D."/>
            <person name="Fisher S."/>
            <person name="Foley C.D."/>
            <person name="Franke A."/>
            <person name="Friedrich D."/>
            <person name="Gadbois L."/>
            <person name="Gearin G."/>
            <person name="Gearin C.R."/>
            <person name="Giannoukos G."/>
            <person name="Goode T."/>
            <person name="Graham J."/>
            <person name="Grandbois E."/>
            <person name="Grewal S."/>
            <person name="Gyaltsen K."/>
            <person name="Hafez N."/>
            <person name="Hagos B."/>
            <person name="Hall J."/>
            <person name="Henson C."/>
            <person name="Hollinger A."/>
            <person name="Honan T."/>
            <person name="Huard M.D."/>
            <person name="Hughes L."/>
            <person name="Hurhula B."/>
            <person name="Husby M.E."/>
            <person name="Kamat A."/>
            <person name="Kanga B."/>
            <person name="Kashin S."/>
            <person name="Khazanovich D."/>
            <person name="Kisner P."/>
            <person name="Lance K."/>
            <person name="Lara M."/>
            <person name="Lee W."/>
            <person name="Lennon N."/>
            <person name="Letendre F."/>
            <person name="LeVine R."/>
            <person name="Lipovsky A."/>
            <person name="Liu X."/>
            <person name="Liu J."/>
            <person name="Liu S."/>
            <person name="Lokyitsang T."/>
            <person name="Lokyitsang Y."/>
            <person name="Lubonja R."/>
            <person name="Lui A."/>
            <person name="MacDonald P."/>
            <person name="Magnisalis V."/>
            <person name="Maru K."/>
            <person name="Matthews C."/>
            <person name="McCusker W."/>
            <person name="McDonough S."/>
            <person name="Mehta T."/>
            <person name="Meldrim J."/>
            <person name="Meneus L."/>
            <person name="Mihai O."/>
            <person name="Mihalev A."/>
            <person name="Mihova T."/>
            <person name="Mittelman R."/>
            <person name="Mlenga V."/>
            <person name="Montmayeur A."/>
            <person name="Mulrain L."/>
            <person name="Navidi A."/>
            <person name="Naylor J."/>
            <person name="Negash T."/>
            <person name="Nguyen T."/>
            <person name="Nguyen N."/>
            <person name="Nicol R."/>
            <person name="Norbu C."/>
            <person name="Norbu N."/>
            <person name="Novod N."/>
            <person name="O'Neill B."/>
            <person name="Osman S."/>
            <person name="Markiewicz E."/>
            <person name="Oyono O.L."/>
            <person name="Patti C."/>
            <person name="Phunkhang P."/>
            <person name="Pierre F."/>
            <person name="Priest M."/>
            <person name="Raghuraman S."/>
            <person name="Rege F."/>
            <person name="Reyes R."/>
            <person name="Rise C."/>
            <person name="Rogov P."/>
            <person name="Ross K."/>
            <person name="Ryan E."/>
            <person name="Settipalli S."/>
            <person name="Shea T."/>
            <person name="Sherpa N."/>
            <person name="Shi L."/>
            <person name="Shih D."/>
            <person name="Sparrow T."/>
            <person name="Spaulding J."/>
            <person name="Stalker J."/>
            <person name="Stange-Thomann N."/>
            <person name="Stavropoulos S."/>
            <person name="Stone C."/>
            <person name="Strader C."/>
            <person name="Tesfaye S."/>
            <person name="Thomson T."/>
            <person name="Thoulutsang Y."/>
            <person name="Thoulutsang D."/>
            <person name="Topham K."/>
            <person name="Topping I."/>
            <person name="Tsamla T."/>
            <person name="Vassiliev H."/>
            <person name="Vo A."/>
            <person name="Wangchuk T."/>
            <person name="Wangdi T."/>
            <person name="Weiand M."/>
            <person name="Wilkinson J."/>
            <person name="Wilson A."/>
            <person name="Yadav S."/>
            <person name="Young G."/>
            <person name="Yu Q."/>
            <person name="Zembek L."/>
            <person name="Zhong D."/>
            <person name="Zimmer A."/>
            <person name="Zwirko Z."/>
            <person name="Jaffe D.B."/>
            <person name="Alvarez P."/>
            <person name="Brockman W."/>
            <person name="Butler J."/>
            <person name="Chin C."/>
            <person name="Gnerre S."/>
            <person name="Grabherr M."/>
            <person name="Kleber M."/>
            <person name="Mauceli E."/>
            <person name="MacCallum I."/>
        </authorList>
    </citation>
    <scope>NUCLEOTIDE SEQUENCE [LARGE SCALE GENOMIC DNA]</scope>
    <source>
        <strain evidence="15">Tucson 15010-1051.87</strain>
    </source>
</reference>
<dbReference type="PROSITE" id="PS01206">
    <property type="entry name" value="ASC"/>
    <property type="match status" value="1"/>
</dbReference>
<dbReference type="GO" id="GO:0015280">
    <property type="term" value="F:ligand-gated sodium channel activity"/>
    <property type="evidence" value="ECO:0007669"/>
    <property type="project" value="TreeGrafter"/>
</dbReference>
<evidence type="ECO:0000256" key="1">
    <source>
        <dbReference type="ARBA" id="ARBA00004141"/>
    </source>
</evidence>
<dbReference type="HOGENOM" id="CLU_024950_3_1_1"/>
<evidence type="ECO:0000256" key="2">
    <source>
        <dbReference type="ARBA" id="ARBA00007193"/>
    </source>
</evidence>
<dbReference type="Pfam" id="PF00858">
    <property type="entry name" value="ASC"/>
    <property type="match status" value="1"/>
</dbReference>
<evidence type="ECO:0000313" key="15">
    <source>
        <dbReference type="Proteomes" id="UP000008792"/>
    </source>
</evidence>
<dbReference type="OrthoDB" id="5874059at2759"/>
<comment type="similarity">
    <text evidence="2 12">Belongs to the amiloride-sensitive sodium channel (TC 1.A.6) family.</text>
</comment>
<keyword evidence="6 13" id="KW-1133">Transmembrane helix</keyword>
<sequence length="466" mass="54382">MHIRQLRKVKRHRQLAGAWQQYQNSNCETAWMHLLSRYTSGSHIHGFYQLFWPTMRRRMRLLWTLALLCALIVLIFITYLLAERHQRKLFQTVIADSRWPIRNIAFPVIFVCNKNRLNWSRLPEIGERYNITESQQPLLERVLTAYDALSISHLDVFEALQDQPLETLNHLNFTQIVSEMAWRCEELISECRWQTQSRNCCELFRPRRQQQGVCLAFHELEERSSAETGSGTGIVVRLLLNEALHAPGNREPKGFVLDVVEPGVWSELPISLVPDADTNVGIRAVYHFYDEATYGLPSVQRQCLLDYEQKSDHFQTLLGFKYMLENCLAECQQLYMLRYCNCTLDLFFPPSNHVGCKLKDLPCLAAHNHLLKNFEHHEERSYVAQNESGLLCDCLHNCKSLTLLTDVHKAARRRHLENARAKGSAHGSNRSILLNVYYTKNVILVYRTSLIYSWLDLIDSLKMRYV</sequence>
<protein>
    <recommendedName>
        <fullName evidence="16">Pickpocket protein 19</fullName>
    </recommendedName>
</protein>
<evidence type="ECO:0000256" key="6">
    <source>
        <dbReference type="ARBA" id="ARBA00022989"/>
    </source>
</evidence>
<evidence type="ECO:0000256" key="3">
    <source>
        <dbReference type="ARBA" id="ARBA00022448"/>
    </source>
</evidence>
<gene>
    <name evidence="14" type="primary">Dvir\GJ12828</name>
    <name evidence="14" type="ORF">Dvir_GJ12828</name>
</gene>